<reference evidence="2" key="2">
    <citation type="submission" date="2022-06" db="UniProtKB">
        <authorList>
            <consortium name="EnsemblMetazoa"/>
        </authorList>
    </citation>
    <scope>IDENTIFICATION</scope>
    <source>
        <strain evidence="2">PS312</strain>
    </source>
</reference>
<name>A0A2A6CAZ1_PRIPA</name>
<sequence length="577" mass="65557">MGNQQSSSAPPAPLEDQTAANEPDTDSTCVVSPSQPAESISRKIVKATDVGDYGERKKKNSKPRAKKTATGKSSKQSEKSGRSSKSTSKSSSRGKSRKVSEPVDPIEMELRRAFRGEGREKARFISTVQEAVEAPTIPGSMIKFESMQTVVNVVIPHHRTFKKKNRSKYDPWKRYGALKKLHQIGGWAYNTKDLKKNSSRRSRGAAKSKLKYYEIKKDSKFYLPPPANQPITKLETVLFVLGERIYVVFYEDLKSKFSLAFIRPETLTLKQTSITSDEGLPISMFVKFFVYKKEVYVISPHRNYTLYKAAQRADGGLHFTEVETVGMRPDYDRSLRSPFIRTTDSSTFFCELTDHERQVLYLDQLNLETMRWNRIEFEHNELALIAFLSGSWKGIDGGNGMVYFNFVQTMMGRARGKGPDFVILDCTRKVCHIGVQSHYFPLPAQIFSVEGHIHAFDDRQLYRFEQSNNTWAKIRLPYSDRGAAFYTTVSVIGSRIYLIGGSNGLFASTARRSPSPDFVPVVSVIETVPTLQHRAVACINFFGFPLDVIRRRLPEGLFYLYFRDKSNDEPFPKGFEL</sequence>
<keyword evidence="3" id="KW-1185">Reference proteome</keyword>
<protein>
    <submittedName>
        <fullName evidence="2">Uncharacterized protein</fullName>
    </submittedName>
</protein>
<feature type="compositionally biased region" description="Basic residues" evidence="1">
    <location>
        <begin position="56"/>
        <end position="69"/>
    </location>
</feature>
<feature type="compositionally biased region" description="Polar residues" evidence="1">
    <location>
        <begin position="26"/>
        <end position="38"/>
    </location>
</feature>
<dbReference type="EnsemblMetazoa" id="PPA17192.1">
    <property type="protein sequence ID" value="PPA17192.1"/>
    <property type="gene ID" value="WBGene00106746"/>
</dbReference>
<dbReference type="Proteomes" id="UP000005239">
    <property type="component" value="Unassembled WGS sequence"/>
</dbReference>
<evidence type="ECO:0000256" key="1">
    <source>
        <dbReference type="SAM" id="MobiDB-lite"/>
    </source>
</evidence>
<feature type="region of interest" description="Disordered" evidence="1">
    <location>
        <begin position="1"/>
        <end position="104"/>
    </location>
</feature>
<evidence type="ECO:0000313" key="2">
    <source>
        <dbReference type="EnsemblMetazoa" id="PPA17192.1"/>
    </source>
</evidence>
<reference evidence="3" key="1">
    <citation type="journal article" date="2008" name="Nat. Genet.">
        <title>The Pristionchus pacificus genome provides a unique perspective on nematode lifestyle and parasitism.</title>
        <authorList>
            <person name="Dieterich C."/>
            <person name="Clifton S.W."/>
            <person name="Schuster L.N."/>
            <person name="Chinwalla A."/>
            <person name="Delehaunty K."/>
            <person name="Dinkelacker I."/>
            <person name="Fulton L."/>
            <person name="Fulton R."/>
            <person name="Godfrey J."/>
            <person name="Minx P."/>
            <person name="Mitreva M."/>
            <person name="Roeseler W."/>
            <person name="Tian H."/>
            <person name="Witte H."/>
            <person name="Yang S.P."/>
            <person name="Wilson R.K."/>
            <person name="Sommer R.J."/>
        </authorList>
    </citation>
    <scope>NUCLEOTIDE SEQUENCE [LARGE SCALE GENOMIC DNA]</scope>
    <source>
        <strain evidence="3">PS312</strain>
    </source>
</reference>
<evidence type="ECO:0000313" key="3">
    <source>
        <dbReference type="Proteomes" id="UP000005239"/>
    </source>
</evidence>
<dbReference type="AlphaFoldDB" id="A0A2A6CAZ1"/>
<organism evidence="2 3">
    <name type="scientific">Pristionchus pacificus</name>
    <name type="common">Parasitic nematode worm</name>
    <dbReference type="NCBI Taxonomy" id="54126"/>
    <lineage>
        <taxon>Eukaryota</taxon>
        <taxon>Metazoa</taxon>
        <taxon>Ecdysozoa</taxon>
        <taxon>Nematoda</taxon>
        <taxon>Chromadorea</taxon>
        <taxon>Rhabditida</taxon>
        <taxon>Rhabditina</taxon>
        <taxon>Diplogasteromorpha</taxon>
        <taxon>Diplogasteroidea</taxon>
        <taxon>Neodiplogasteridae</taxon>
        <taxon>Pristionchus</taxon>
    </lineage>
</organism>
<gene>
    <name evidence="2" type="primary">WBGene00106746</name>
</gene>
<proteinExistence type="predicted"/>
<accession>A0A8R1UB39</accession>
<accession>A0A2A6CAZ1</accession>
<dbReference type="OrthoDB" id="5832592at2759"/>